<evidence type="ECO:0000256" key="1">
    <source>
        <dbReference type="SAM" id="SignalP"/>
    </source>
</evidence>
<dbReference type="EMBL" id="JACSOD020000403">
    <property type="protein sequence ID" value="MBM6498216.1"/>
    <property type="molecule type" value="Genomic_DNA"/>
</dbReference>
<gene>
    <name evidence="2" type="ORF">H9X54_002740</name>
</gene>
<feature type="chain" id="PRO_5047329040" description="Secreted protein" evidence="1">
    <location>
        <begin position="21"/>
        <end position="86"/>
    </location>
</feature>
<accession>A0ABS2CTD0</accession>
<dbReference type="RefSeq" id="WP_187658539.1">
    <property type="nucleotide sequence ID" value="NZ_JACSOD020000403.1"/>
</dbReference>
<evidence type="ECO:0000313" key="3">
    <source>
        <dbReference type="Proteomes" id="UP000759529"/>
    </source>
</evidence>
<protein>
    <recommendedName>
        <fullName evidence="4">Secreted protein</fullName>
    </recommendedName>
</protein>
<keyword evidence="1" id="KW-0732">Signal</keyword>
<proteinExistence type="predicted"/>
<sequence length="86" mass="9208">MKNVKLFLSLALFSVAVAGAFTASKSKAVVTTVPGYIKQGPNCEQKNECSVETTLALCTETNTGGAYVFGMDSSLDCTVELWRIHN</sequence>
<reference evidence="2 3" key="1">
    <citation type="submission" date="2021-02" db="EMBL/GenBank/DDBJ databases">
        <authorList>
            <person name="Jung H.S."/>
            <person name="Chun B.H."/>
            <person name="Jeon C.O."/>
        </authorList>
    </citation>
    <scope>NUCLEOTIDE SEQUENCE [LARGE SCALE GENOMIC DNA]</scope>
    <source>
        <strain evidence="2 3">LMG 25203</strain>
    </source>
</reference>
<evidence type="ECO:0000313" key="2">
    <source>
        <dbReference type="EMBL" id="MBM6498216.1"/>
    </source>
</evidence>
<keyword evidence="3" id="KW-1185">Reference proteome</keyword>
<organism evidence="2 3">
    <name type="scientific">Flavobacterium macrobrachii</name>
    <dbReference type="NCBI Taxonomy" id="591204"/>
    <lineage>
        <taxon>Bacteria</taxon>
        <taxon>Pseudomonadati</taxon>
        <taxon>Bacteroidota</taxon>
        <taxon>Flavobacteriia</taxon>
        <taxon>Flavobacteriales</taxon>
        <taxon>Flavobacteriaceae</taxon>
        <taxon>Flavobacterium</taxon>
    </lineage>
</organism>
<feature type="signal peptide" evidence="1">
    <location>
        <begin position="1"/>
        <end position="20"/>
    </location>
</feature>
<comment type="caution">
    <text evidence="2">The sequence shown here is derived from an EMBL/GenBank/DDBJ whole genome shotgun (WGS) entry which is preliminary data.</text>
</comment>
<name>A0ABS2CTD0_9FLAO</name>
<dbReference type="Proteomes" id="UP000759529">
    <property type="component" value="Unassembled WGS sequence"/>
</dbReference>
<evidence type="ECO:0008006" key="4">
    <source>
        <dbReference type="Google" id="ProtNLM"/>
    </source>
</evidence>